<proteinExistence type="predicted"/>
<evidence type="ECO:0000313" key="1">
    <source>
        <dbReference type="EMBL" id="CAK8671418.1"/>
    </source>
</evidence>
<keyword evidence="2" id="KW-1185">Reference proteome</keyword>
<dbReference type="InterPro" id="IPR032675">
    <property type="entry name" value="LRR_dom_sf"/>
</dbReference>
<dbReference type="SUPFAM" id="SSF52047">
    <property type="entry name" value="RNI-like"/>
    <property type="match status" value="1"/>
</dbReference>
<comment type="caution">
    <text evidence="1">The sequence shown here is derived from an EMBL/GenBank/DDBJ whole genome shotgun (WGS) entry which is preliminary data.</text>
</comment>
<sequence length="233" mass="26704">MKRGSRGSREVYKWTLRQKALQDILAAYSMPRVDTLNLGNRLQLGQRGTNLLIDLIKSKNLKEVRFADCVMKQTDLQKLRRLLNDESESLFFDETFKFGFEGTVFLKNILQRKPVKKFSASNCGLSRLEIRNIIEALYYMEGDEILELNLQGNRIGEEGITLLRELLKRKTVYKLVLAHCYVTASQLQVLAGGITKMRGLMDGISLGGNLISKKDIEFFKKSVDKKVREIAQH</sequence>
<gene>
    <name evidence="1" type="ORF">CVLEPA_LOCUS483</name>
</gene>
<dbReference type="EMBL" id="CAWYQH010000001">
    <property type="protein sequence ID" value="CAK8671418.1"/>
    <property type="molecule type" value="Genomic_DNA"/>
</dbReference>
<accession>A0ABP0F0F1</accession>
<organism evidence="1 2">
    <name type="scientific">Clavelina lepadiformis</name>
    <name type="common">Light-bulb sea squirt</name>
    <name type="synonym">Ascidia lepadiformis</name>
    <dbReference type="NCBI Taxonomy" id="159417"/>
    <lineage>
        <taxon>Eukaryota</taxon>
        <taxon>Metazoa</taxon>
        <taxon>Chordata</taxon>
        <taxon>Tunicata</taxon>
        <taxon>Ascidiacea</taxon>
        <taxon>Aplousobranchia</taxon>
        <taxon>Clavelinidae</taxon>
        <taxon>Clavelina</taxon>
    </lineage>
</organism>
<dbReference type="Gene3D" id="3.80.10.10">
    <property type="entry name" value="Ribonuclease Inhibitor"/>
    <property type="match status" value="1"/>
</dbReference>
<dbReference type="Proteomes" id="UP001642483">
    <property type="component" value="Unassembled WGS sequence"/>
</dbReference>
<reference evidence="1 2" key="1">
    <citation type="submission" date="2024-02" db="EMBL/GenBank/DDBJ databases">
        <authorList>
            <person name="Daric V."/>
            <person name="Darras S."/>
        </authorList>
    </citation>
    <scope>NUCLEOTIDE SEQUENCE [LARGE SCALE GENOMIC DNA]</scope>
</reference>
<name>A0ABP0F0F1_CLALP</name>
<protein>
    <submittedName>
        <fullName evidence="1">Uncharacterized protein</fullName>
    </submittedName>
</protein>
<evidence type="ECO:0000313" key="2">
    <source>
        <dbReference type="Proteomes" id="UP001642483"/>
    </source>
</evidence>